<dbReference type="Gene3D" id="3.40.50.150">
    <property type="entry name" value="Vaccinia Virus protein VP39"/>
    <property type="match status" value="1"/>
</dbReference>
<dbReference type="AlphaFoldDB" id="A0A549T4P5"/>
<protein>
    <submittedName>
        <fullName evidence="1">Class I SAM-dependent methyltransferase</fullName>
    </submittedName>
</protein>
<name>A0A549T4P5_9HYPH</name>
<comment type="caution">
    <text evidence="1">The sequence shown here is derived from an EMBL/GenBank/DDBJ whole genome shotgun (WGS) entry which is preliminary data.</text>
</comment>
<accession>A0A549T4P5</accession>
<dbReference type="RefSeq" id="WP_143126392.1">
    <property type="nucleotide sequence ID" value="NZ_VJMG01000048.1"/>
</dbReference>
<keyword evidence="2" id="KW-1185">Reference proteome</keyword>
<dbReference type="EMBL" id="VJMG01000048">
    <property type="protein sequence ID" value="TRL36853.1"/>
    <property type="molecule type" value="Genomic_DNA"/>
</dbReference>
<proteinExistence type="predicted"/>
<dbReference type="SUPFAM" id="SSF53335">
    <property type="entry name" value="S-adenosyl-L-methionine-dependent methyltransferases"/>
    <property type="match status" value="1"/>
</dbReference>
<organism evidence="1 2">
    <name type="scientific">Rhizobium straminoryzae</name>
    <dbReference type="NCBI Taxonomy" id="1387186"/>
    <lineage>
        <taxon>Bacteria</taxon>
        <taxon>Pseudomonadati</taxon>
        <taxon>Pseudomonadota</taxon>
        <taxon>Alphaproteobacteria</taxon>
        <taxon>Hyphomicrobiales</taxon>
        <taxon>Rhizobiaceae</taxon>
        <taxon>Rhizobium/Agrobacterium group</taxon>
        <taxon>Rhizobium</taxon>
    </lineage>
</organism>
<reference evidence="1 2" key="1">
    <citation type="submission" date="2019-07" db="EMBL/GenBank/DDBJ databases">
        <title>Ln-dependent methylotrophs.</title>
        <authorList>
            <person name="Tani A."/>
        </authorList>
    </citation>
    <scope>NUCLEOTIDE SEQUENCE [LARGE SCALE GENOMIC DNA]</scope>
    <source>
        <strain evidence="1 2">SM12</strain>
    </source>
</reference>
<keyword evidence="1" id="KW-0808">Transferase</keyword>
<dbReference type="InterPro" id="IPR029063">
    <property type="entry name" value="SAM-dependent_MTases_sf"/>
</dbReference>
<evidence type="ECO:0000313" key="1">
    <source>
        <dbReference type="EMBL" id="TRL36853.1"/>
    </source>
</evidence>
<evidence type="ECO:0000313" key="2">
    <source>
        <dbReference type="Proteomes" id="UP000316801"/>
    </source>
</evidence>
<dbReference type="GO" id="GO:0008168">
    <property type="term" value="F:methyltransferase activity"/>
    <property type="evidence" value="ECO:0007669"/>
    <property type="project" value="UniProtKB-KW"/>
</dbReference>
<dbReference type="GO" id="GO:0032259">
    <property type="term" value="P:methylation"/>
    <property type="evidence" value="ECO:0007669"/>
    <property type="project" value="UniProtKB-KW"/>
</dbReference>
<gene>
    <name evidence="1" type="ORF">FNA46_16925</name>
</gene>
<keyword evidence="1" id="KW-0489">Methyltransferase</keyword>
<dbReference type="Proteomes" id="UP000316801">
    <property type="component" value="Unassembled WGS sequence"/>
</dbReference>
<sequence>MLSLEKRQALKNSTPRTMLSLHHTENCRLLPNRTELLHRLPHGGVAAEIGVAFGDYTREIMAHNRPARLHLIDAWDLTRYNEGYETVRSAFAGEIEEGKVQLHVGGSTDMLPTFADATFDWVYIDTDHSYANTWNELVLCDAKVKRDGRICGHDFCTGNVIKPVVYGVVQAVNKFCVAYGWQFEYLTVEPDAHFSYCLKRL</sequence>
<dbReference type="Pfam" id="PF13578">
    <property type="entry name" value="Methyltransf_24"/>
    <property type="match status" value="1"/>
</dbReference>